<dbReference type="EMBL" id="NIDN02000309">
    <property type="protein sequence ID" value="RLL93453.1"/>
    <property type="molecule type" value="Genomic_DNA"/>
</dbReference>
<reference evidence="2 3" key="1">
    <citation type="submission" date="2018-08" db="EMBL/GenBank/DDBJ databases">
        <title>Draft genome sequences of two Aspergillus turcosus clinical strains isolated from bronchoalveolar lavage fluid: one azole-susceptible and the other azole-resistant.</title>
        <authorList>
            <person name="Parent-Michaud M."/>
            <person name="Dufresne P.J."/>
            <person name="Fournier E."/>
            <person name="Martineau C."/>
            <person name="Moreira S."/>
            <person name="Perkins V."/>
            <person name="De Repentigny L."/>
            <person name="Dufresne S.F."/>
        </authorList>
    </citation>
    <scope>NUCLEOTIDE SEQUENCE [LARGE SCALE GENOMIC DNA]</scope>
    <source>
        <strain evidence="2">HMR AF 1038</strain>
    </source>
</reference>
<dbReference type="AlphaFoldDB" id="A0A3R7F1A6"/>
<feature type="region of interest" description="Disordered" evidence="1">
    <location>
        <begin position="33"/>
        <end position="52"/>
    </location>
</feature>
<organism evidence="2 3">
    <name type="scientific">Aspergillus turcosus</name>
    <dbReference type="NCBI Taxonomy" id="1245748"/>
    <lineage>
        <taxon>Eukaryota</taxon>
        <taxon>Fungi</taxon>
        <taxon>Dikarya</taxon>
        <taxon>Ascomycota</taxon>
        <taxon>Pezizomycotina</taxon>
        <taxon>Eurotiomycetes</taxon>
        <taxon>Eurotiomycetidae</taxon>
        <taxon>Eurotiales</taxon>
        <taxon>Aspergillaceae</taxon>
        <taxon>Aspergillus</taxon>
        <taxon>Aspergillus subgen. Fumigati</taxon>
    </lineage>
</organism>
<accession>A0A3R7F1A6</accession>
<sequence length="513" mass="56483">MSLARPSNALRRWPCLYDKPLLSLTTSYIPNNTRVSDHRTTRTTKRRTTSLQTTRPFHCTASCYAARSPAARRAQAQTQRLRPAYSSDGLFNVPAHGDLTARLKYIDEKGPMLWMSALAEGLLDDKVTKKTFLDIAKRLLETAHRELPSADAIQKISSAHIDPDLIFQIGYTVSGGNPSFREWLLASTTHAGARVPLLMSAARYIRSLRDNTAPVRTPTLEKIERLAYHDRDPRAMTLHAKILGLRKRYPEALALIEQVMALIYPSKVPVAKDGGFAMAKIEPPWRVYAWLKEKAQAQANATTKTGKAAAAAAGAEAGAGDDLLRSAALDYNDPESLVQYATARMQAGDLAMYEDCMSRAATAGNAEACRRLANFYYLTSLGRYPRRGVREDEAEATGPVEAATSPSSQTKEPSNTNRGTFSALLSRVFGPQPRAAYRKLATEWYELAFSHGNEQAALVLAVLLREDGSASRGLQLLEQIEGSPSLGPQVKRIKAQWDDLDREVGIPAELLNV</sequence>
<gene>
    <name evidence="2" type="ORF">CFD26_101561</name>
</gene>
<evidence type="ECO:0000256" key="1">
    <source>
        <dbReference type="SAM" id="MobiDB-lite"/>
    </source>
</evidence>
<name>A0A3R7F1A6_9EURO</name>
<keyword evidence="3" id="KW-1185">Reference proteome</keyword>
<feature type="compositionally biased region" description="Polar residues" evidence="1">
    <location>
        <begin position="404"/>
        <end position="417"/>
    </location>
</feature>
<protein>
    <submittedName>
        <fullName evidence="2">Uncharacterized protein</fullName>
    </submittedName>
</protein>
<dbReference type="InterPro" id="IPR011990">
    <property type="entry name" value="TPR-like_helical_dom_sf"/>
</dbReference>
<comment type="caution">
    <text evidence="2">The sequence shown here is derived from an EMBL/GenBank/DDBJ whole genome shotgun (WGS) entry which is preliminary data.</text>
</comment>
<evidence type="ECO:0000313" key="2">
    <source>
        <dbReference type="EMBL" id="RLL93453.1"/>
    </source>
</evidence>
<dbReference type="OrthoDB" id="250175at2759"/>
<proteinExistence type="predicted"/>
<dbReference type="Gene3D" id="1.25.40.10">
    <property type="entry name" value="Tetratricopeptide repeat domain"/>
    <property type="match status" value="1"/>
</dbReference>
<feature type="region of interest" description="Disordered" evidence="1">
    <location>
        <begin position="389"/>
        <end position="417"/>
    </location>
</feature>
<dbReference type="STRING" id="1245748.A0A3R7F1A6"/>
<dbReference type="Proteomes" id="UP000215289">
    <property type="component" value="Unassembled WGS sequence"/>
</dbReference>
<evidence type="ECO:0000313" key="3">
    <source>
        <dbReference type="Proteomes" id="UP000215289"/>
    </source>
</evidence>